<dbReference type="PANTHER" id="PTHR43798">
    <property type="entry name" value="MONOACYLGLYCEROL LIPASE"/>
    <property type="match status" value="1"/>
</dbReference>
<name>A0ABU8N229_9PSEU</name>
<dbReference type="GO" id="GO:0016787">
    <property type="term" value="F:hydrolase activity"/>
    <property type="evidence" value="ECO:0007669"/>
    <property type="project" value="UniProtKB-KW"/>
</dbReference>
<dbReference type="InterPro" id="IPR000073">
    <property type="entry name" value="AB_hydrolase_1"/>
</dbReference>
<dbReference type="EMBL" id="JBBEGL010000002">
    <property type="protein sequence ID" value="MEJ2886451.1"/>
    <property type="molecule type" value="Genomic_DNA"/>
</dbReference>
<dbReference type="RefSeq" id="WP_337712935.1">
    <property type="nucleotide sequence ID" value="NZ_JBBEGL010000002.1"/>
</dbReference>
<dbReference type="InterPro" id="IPR050266">
    <property type="entry name" value="AB_hydrolase_sf"/>
</dbReference>
<dbReference type="PRINTS" id="PR00111">
    <property type="entry name" value="ABHYDROLASE"/>
</dbReference>
<feature type="domain" description="AB hydrolase-1" evidence="1">
    <location>
        <begin position="24"/>
        <end position="267"/>
    </location>
</feature>
<evidence type="ECO:0000259" key="1">
    <source>
        <dbReference type="Pfam" id="PF12697"/>
    </source>
</evidence>
<proteinExistence type="predicted"/>
<reference evidence="2 3" key="1">
    <citation type="submission" date="2024-03" db="EMBL/GenBank/DDBJ databases">
        <title>Actinomycetospora sp. OC33-EN06, a novel actinomycete isolated from wild orchid (Aerides multiflora).</title>
        <authorList>
            <person name="Suriyachadkun C."/>
        </authorList>
    </citation>
    <scope>NUCLEOTIDE SEQUENCE [LARGE SCALE GENOMIC DNA]</scope>
    <source>
        <strain evidence="2 3">OC33-EN06</strain>
    </source>
</reference>
<dbReference type="SUPFAM" id="SSF53474">
    <property type="entry name" value="alpha/beta-Hydrolases"/>
    <property type="match status" value="1"/>
</dbReference>
<sequence length="278" mass="29790">MPTVELDHTTLHYEAFGPDTGRPVVFVHGYAMGGSLWRGLAERLAARGLRCLAPTWPLGAHRTALRPGADATLHGVAATVGAFLDALDLTDVVLVGNDTGGLVSQLVAVHHGERLGALVLTSCDAFEHFPPPILRPFVLASRDPRAWRAAVKPLELRVVRHRAYGGLAHADVEPLAAEWVRPVLDDPGIAEDLRLLTTSLHRQTSLDVAARLGEVRCPALVVWSADDAFFPLNDAHRLADALPRADVRVLQGARTFSMLDRPDALAESVAGIAVPAAL</sequence>
<dbReference type="Pfam" id="PF12697">
    <property type="entry name" value="Abhydrolase_6"/>
    <property type="match status" value="1"/>
</dbReference>
<evidence type="ECO:0000313" key="2">
    <source>
        <dbReference type="EMBL" id="MEJ2886451.1"/>
    </source>
</evidence>
<evidence type="ECO:0000313" key="3">
    <source>
        <dbReference type="Proteomes" id="UP001370100"/>
    </source>
</evidence>
<dbReference type="InterPro" id="IPR029058">
    <property type="entry name" value="AB_hydrolase_fold"/>
</dbReference>
<organism evidence="2 3">
    <name type="scientific">Actinomycetospora aeridis</name>
    <dbReference type="NCBI Taxonomy" id="3129231"/>
    <lineage>
        <taxon>Bacteria</taxon>
        <taxon>Bacillati</taxon>
        <taxon>Actinomycetota</taxon>
        <taxon>Actinomycetes</taxon>
        <taxon>Pseudonocardiales</taxon>
        <taxon>Pseudonocardiaceae</taxon>
        <taxon>Actinomycetospora</taxon>
    </lineage>
</organism>
<keyword evidence="3" id="KW-1185">Reference proteome</keyword>
<dbReference type="Proteomes" id="UP001370100">
    <property type="component" value="Unassembled WGS sequence"/>
</dbReference>
<comment type="caution">
    <text evidence="2">The sequence shown here is derived from an EMBL/GenBank/DDBJ whole genome shotgun (WGS) entry which is preliminary data.</text>
</comment>
<keyword evidence="2" id="KW-0378">Hydrolase</keyword>
<gene>
    <name evidence="2" type="ORF">WCD41_08295</name>
</gene>
<accession>A0ABU8N229</accession>
<protein>
    <submittedName>
        <fullName evidence="2">Alpha/beta hydrolase</fullName>
    </submittedName>
</protein>
<dbReference type="Gene3D" id="3.40.50.1820">
    <property type="entry name" value="alpha/beta hydrolase"/>
    <property type="match status" value="1"/>
</dbReference>